<dbReference type="InterPro" id="IPR036047">
    <property type="entry name" value="F-box-like_dom_sf"/>
</dbReference>
<dbReference type="VEuPathDB" id="VectorBase:GAUT021016"/>
<dbReference type="GO" id="GO:0031146">
    <property type="term" value="P:SCF-dependent proteasomal ubiquitin-dependent protein catabolic process"/>
    <property type="evidence" value="ECO:0007669"/>
    <property type="project" value="TreeGrafter"/>
</dbReference>
<dbReference type="AlphaFoldDB" id="A0A1A9UZP8"/>
<dbReference type="GO" id="GO:0019005">
    <property type="term" value="C:SCF ubiquitin ligase complex"/>
    <property type="evidence" value="ECO:0007669"/>
    <property type="project" value="TreeGrafter"/>
</dbReference>
<dbReference type="PANTHER" id="PTHR13318:SF95">
    <property type="entry name" value="F-BOX PROTEIN YLR352W"/>
    <property type="match status" value="1"/>
</dbReference>
<reference evidence="3" key="1">
    <citation type="submission" date="2020-05" db="UniProtKB">
        <authorList>
            <consortium name="EnsemblMetazoa"/>
        </authorList>
    </citation>
    <scope>IDENTIFICATION</scope>
    <source>
        <strain evidence="3">TTRI</strain>
    </source>
</reference>
<dbReference type="STRING" id="7395.A0A1A9UZP8"/>
<dbReference type="PANTHER" id="PTHR13318">
    <property type="entry name" value="PARTNER OF PAIRED, ISOFORM B-RELATED"/>
    <property type="match status" value="1"/>
</dbReference>
<protein>
    <recommendedName>
        <fullName evidence="2">F-box domain-containing protein</fullName>
    </recommendedName>
</protein>
<dbReference type="SMART" id="SM00256">
    <property type="entry name" value="FBOX"/>
    <property type="match status" value="1"/>
</dbReference>
<dbReference type="SUPFAM" id="SSF81383">
    <property type="entry name" value="F-box domain"/>
    <property type="match status" value="1"/>
</dbReference>
<proteinExistence type="predicted"/>
<name>A0A1A9UZP8_GLOAU</name>
<feature type="domain" description="F-box" evidence="2">
    <location>
        <begin position="362"/>
        <end position="408"/>
    </location>
</feature>
<dbReference type="PROSITE" id="PS50181">
    <property type="entry name" value="FBOX"/>
    <property type="match status" value="1"/>
</dbReference>
<keyword evidence="1" id="KW-0833">Ubl conjugation pathway</keyword>
<dbReference type="InterPro" id="IPR032675">
    <property type="entry name" value="LRR_dom_sf"/>
</dbReference>
<evidence type="ECO:0000313" key="4">
    <source>
        <dbReference type="Proteomes" id="UP000078200"/>
    </source>
</evidence>
<keyword evidence="4" id="KW-1185">Reference proteome</keyword>
<dbReference type="SUPFAM" id="SSF52047">
    <property type="entry name" value="RNI-like"/>
    <property type="match status" value="1"/>
</dbReference>
<organism evidence="3 4">
    <name type="scientific">Glossina austeni</name>
    <name type="common">Savannah tsetse fly</name>
    <dbReference type="NCBI Taxonomy" id="7395"/>
    <lineage>
        <taxon>Eukaryota</taxon>
        <taxon>Metazoa</taxon>
        <taxon>Ecdysozoa</taxon>
        <taxon>Arthropoda</taxon>
        <taxon>Hexapoda</taxon>
        <taxon>Insecta</taxon>
        <taxon>Pterygota</taxon>
        <taxon>Neoptera</taxon>
        <taxon>Endopterygota</taxon>
        <taxon>Diptera</taxon>
        <taxon>Brachycera</taxon>
        <taxon>Muscomorpha</taxon>
        <taxon>Hippoboscoidea</taxon>
        <taxon>Glossinidae</taxon>
        <taxon>Glossina</taxon>
    </lineage>
</organism>
<dbReference type="InterPro" id="IPR001810">
    <property type="entry name" value="F-box_dom"/>
</dbReference>
<evidence type="ECO:0000259" key="2">
    <source>
        <dbReference type="PROSITE" id="PS50181"/>
    </source>
</evidence>
<dbReference type="Proteomes" id="UP000078200">
    <property type="component" value="Unassembled WGS sequence"/>
</dbReference>
<accession>A0A1A9UZP8</accession>
<dbReference type="Pfam" id="PF12937">
    <property type="entry name" value="F-box-like"/>
    <property type="match status" value="1"/>
</dbReference>
<evidence type="ECO:0000256" key="1">
    <source>
        <dbReference type="ARBA" id="ARBA00022786"/>
    </source>
</evidence>
<dbReference type="InterPro" id="IPR006553">
    <property type="entry name" value="Leu-rich_rpt_Cys-con_subtyp"/>
</dbReference>
<evidence type="ECO:0000313" key="3">
    <source>
        <dbReference type="EnsemblMetazoa" id="GAUT021016-PA"/>
    </source>
</evidence>
<dbReference type="Gene3D" id="1.20.1280.50">
    <property type="match status" value="1"/>
</dbReference>
<sequence>MKYIPAAAEKKTDTSYVFVRVEGIVKIVFGLQLWQPSQSSPAIRTQGWFGFGYTPDQLLTLSRRIQKICNKRDFLNMSQSSATNSEDGSKRANNESVAVDSVIDFKGKHFGLESTSEDSDDYLVSGSEGTMIDVERFCHADYRIEQYAHSVLDFSSQYGIDLSISYTAPNITGRPSKYPEYGDFPQTFAMRTYGAWWDRAPSRLKEIQPQNVSEIPAEDFIDKEFYTKPLYSPSRARRFTPPLKRIQLPTKTIRLEFNHQRLHYYTEIDAVLLSGKKFNTRNMQHLLDYYERQRKGSILCKLQNMKFRPICRDNYQNRLQHFLMHDLDKFISVLSDVQIQSIQHQQQQQLQSPSTDEIKISKIGLKNMPFEIMLKIFSYLDLKSLFRVGAVSRFLYDVSTHPLLYSELNLKPYWHLASTELLSTLAKRATILKKLDMSWCGCTVQTISPTEFKKFIQQRGDSLTHLRLNSTKFLNASCIDTLGIVCDNLKELSLRNCSPSPPLLNFSCLANLKNLERLDLFQTVIESDLLLTMLENNPKLKHLNLAFCSVAVNMDDVAQHIAKYNKQLISLDMWKAHFLSAQGLREASLGDSLREFLTQCTKLRKLFLAAVRGLTDRDLEYIANLCPNLEQLDLMGVLGISKERYIDILQKCAKLQLLDLCFCDNIMDYDVALWSRTFKVDIKSCQILLFISFRSAVSSIKTRYSSCKAHILFSITALPGQCKYEASYKLQFQTPMPVYSSLLTLCQR</sequence>
<dbReference type="Gene3D" id="3.80.10.10">
    <property type="entry name" value="Ribonuclease Inhibitor"/>
    <property type="match status" value="2"/>
</dbReference>
<dbReference type="SMART" id="SM00367">
    <property type="entry name" value="LRR_CC"/>
    <property type="match status" value="3"/>
</dbReference>
<dbReference type="EnsemblMetazoa" id="GAUT021016-RA">
    <property type="protein sequence ID" value="GAUT021016-PA"/>
    <property type="gene ID" value="GAUT021016"/>
</dbReference>